<gene>
    <name evidence="2" type="ORF">GCM10010269_50640</name>
</gene>
<name>A0A918FZJ3_9ACTN</name>
<evidence type="ECO:0000259" key="1">
    <source>
        <dbReference type="Pfam" id="PF03559"/>
    </source>
</evidence>
<comment type="caution">
    <text evidence="2">The sequence shown here is derived from an EMBL/GenBank/DDBJ whole genome shotgun (WGS) entry which is preliminary data.</text>
</comment>
<dbReference type="InterPro" id="IPR005212">
    <property type="entry name" value="EvaA-like"/>
</dbReference>
<dbReference type="Gene3D" id="3.90.79.40">
    <property type="entry name" value="EvaA sugar 2,3-dehydratase subunit"/>
    <property type="match status" value="2"/>
</dbReference>
<dbReference type="AlphaFoldDB" id="A0A918FZJ3"/>
<evidence type="ECO:0000313" key="3">
    <source>
        <dbReference type="Proteomes" id="UP000606194"/>
    </source>
</evidence>
<keyword evidence="3" id="KW-1185">Reference proteome</keyword>
<evidence type="ECO:0000313" key="2">
    <source>
        <dbReference type="EMBL" id="GGS05614.1"/>
    </source>
</evidence>
<dbReference type="GO" id="GO:0016829">
    <property type="term" value="F:lyase activity"/>
    <property type="evidence" value="ECO:0007669"/>
    <property type="project" value="InterPro"/>
</dbReference>
<feature type="domain" description="dTDP-4-dehydro-6-deoxy-alpha-D-glucopyranose 2,3-dehydratase" evidence="1">
    <location>
        <begin position="239"/>
        <end position="441"/>
    </location>
</feature>
<dbReference type="RefSeq" id="WP_190151601.1">
    <property type="nucleotide sequence ID" value="NZ_BMTL01000022.1"/>
</dbReference>
<dbReference type="Proteomes" id="UP000606194">
    <property type="component" value="Unassembled WGS sequence"/>
</dbReference>
<protein>
    <submittedName>
        <fullName evidence="2">NDP-hexose 2,3-dehydratase</fullName>
    </submittedName>
</protein>
<sequence>MSDVDRFERSALTRDSVVTPNAEFDAWFAEQRRTNRYAVDRIPFAELVGWGFRDDTGDLVHDSGRFFSVEGLRVDTAWDGEEASWSQPIINQPEVGVLGILVKEFGGVLHCLMQAKMEPGNLDTVQLSPTVQATRSNYTGVHRGAPVTYIDQFAPPRRGRVLYDSLQSEQGSWFLRKRNRNMVVEALGEVPPHDDFRWLTIGQIHRLLERDNVVNMDARTVLSTVPLFARDADSRHDDAELLSRLTEIKSLRELRQRSIALADVERWYRKEDEIGHEDGRHFTIVAAAVHAANREVTQWTQPLLAPVEQGLAAFVARDIGGVRHLLAQVKTEAGVLDVAELAPTVQCLPGHAGALPERRRPRYLDLVLDPDAGRVLYDSVQSEEGGRFHHADNRYRVVDVGEDFPVEEEPGFLWVTVRQLSALLRHANYVNIQARTLLAGLRSSEGAEPHGA</sequence>
<feature type="domain" description="dTDP-4-dehydro-6-deoxy-alpha-D-glucopyranose 2,3-dehydratase" evidence="1">
    <location>
        <begin position="22"/>
        <end position="224"/>
    </location>
</feature>
<dbReference type="Pfam" id="PF03559">
    <property type="entry name" value="Hexose_dehydrat"/>
    <property type="match status" value="2"/>
</dbReference>
<dbReference type="InterPro" id="IPR038153">
    <property type="entry name" value="EvaA-like_sf"/>
</dbReference>
<accession>A0A918FZJ3</accession>
<reference evidence="2" key="2">
    <citation type="submission" date="2020-09" db="EMBL/GenBank/DDBJ databases">
        <authorList>
            <person name="Sun Q."/>
            <person name="Ohkuma M."/>
        </authorList>
    </citation>
    <scope>NUCLEOTIDE SEQUENCE</scope>
    <source>
        <strain evidence="2">JCM 4386</strain>
    </source>
</reference>
<reference evidence="2" key="1">
    <citation type="journal article" date="2014" name="Int. J. Syst. Evol. Microbiol.">
        <title>Complete genome sequence of Corynebacterium casei LMG S-19264T (=DSM 44701T), isolated from a smear-ripened cheese.</title>
        <authorList>
            <consortium name="US DOE Joint Genome Institute (JGI-PGF)"/>
            <person name="Walter F."/>
            <person name="Albersmeier A."/>
            <person name="Kalinowski J."/>
            <person name="Ruckert C."/>
        </authorList>
    </citation>
    <scope>NUCLEOTIDE SEQUENCE</scope>
    <source>
        <strain evidence="2">JCM 4386</strain>
    </source>
</reference>
<organism evidence="2 3">
    <name type="scientific">Streptomyces humidus</name>
    <dbReference type="NCBI Taxonomy" id="52259"/>
    <lineage>
        <taxon>Bacteria</taxon>
        <taxon>Bacillati</taxon>
        <taxon>Actinomycetota</taxon>
        <taxon>Actinomycetes</taxon>
        <taxon>Kitasatosporales</taxon>
        <taxon>Streptomycetaceae</taxon>
        <taxon>Streptomyces</taxon>
    </lineage>
</organism>
<dbReference type="EMBL" id="BMTL01000022">
    <property type="protein sequence ID" value="GGS05614.1"/>
    <property type="molecule type" value="Genomic_DNA"/>
</dbReference>
<proteinExistence type="predicted"/>